<dbReference type="EMBL" id="JANRMS010000301">
    <property type="protein sequence ID" value="KAJ3542309.1"/>
    <property type="molecule type" value="Genomic_DNA"/>
</dbReference>
<evidence type="ECO:0000313" key="2">
    <source>
        <dbReference type="Proteomes" id="UP001148629"/>
    </source>
</evidence>
<keyword evidence="2" id="KW-1185">Reference proteome</keyword>
<organism evidence="1 2">
    <name type="scientific">Fusarium decemcellulare</name>
    <dbReference type="NCBI Taxonomy" id="57161"/>
    <lineage>
        <taxon>Eukaryota</taxon>
        <taxon>Fungi</taxon>
        <taxon>Dikarya</taxon>
        <taxon>Ascomycota</taxon>
        <taxon>Pezizomycotina</taxon>
        <taxon>Sordariomycetes</taxon>
        <taxon>Hypocreomycetidae</taxon>
        <taxon>Hypocreales</taxon>
        <taxon>Nectriaceae</taxon>
        <taxon>Fusarium</taxon>
        <taxon>Fusarium decemcellulare species complex</taxon>
    </lineage>
</organism>
<protein>
    <submittedName>
        <fullName evidence="1">Uncharacterized protein</fullName>
    </submittedName>
</protein>
<gene>
    <name evidence="1" type="ORF">NM208_g4164</name>
</gene>
<reference evidence="1" key="1">
    <citation type="submission" date="2022-08" db="EMBL/GenBank/DDBJ databases">
        <title>Genome Sequence of Fusarium decemcellulare.</title>
        <authorList>
            <person name="Buettner E."/>
        </authorList>
    </citation>
    <scope>NUCLEOTIDE SEQUENCE</scope>
    <source>
        <strain evidence="1">Babe19</strain>
    </source>
</reference>
<proteinExistence type="predicted"/>
<sequence length="303" mass="33863">MWFIANIPVVARNHALVICGFLLTTLSVLCVILRTISRTVLAYRRWEDWLAILATLGSVGFLTASMFSVSFGLGDVVLPNMLRQFLEARLATIAAYNFTQLAVKFSTLIQYKRIFTLPLAQRVFTYLICWLSIYTLPCLLLPMFPCWPVAKYWDQNLPGQCINQGIPQYTLAGINVFNDLAILIAPWPFLRALRISSRARIALIAVFGVCLVAVLRLYTIYQFASATDEQKTQVVGVNLVIWSSVEINISIICTSVPTLRLLARRTFSGYKLRIGSSELMPLGHASSGGANGEITRETEASWQ</sequence>
<dbReference type="Proteomes" id="UP001148629">
    <property type="component" value="Unassembled WGS sequence"/>
</dbReference>
<name>A0ACC1SLZ9_9HYPO</name>
<evidence type="ECO:0000313" key="1">
    <source>
        <dbReference type="EMBL" id="KAJ3542309.1"/>
    </source>
</evidence>
<accession>A0ACC1SLZ9</accession>
<comment type="caution">
    <text evidence="1">The sequence shown here is derived from an EMBL/GenBank/DDBJ whole genome shotgun (WGS) entry which is preliminary data.</text>
</comment>